<accession>A0A2G5C799</accession>
<evidence type="ECO:0000313" key="2">
    <source>
        <dbReference type="Proteomes" id="UP000230069"/>
    </source>
</evidence>
<evidence type="ECO:0000313" key="1">
    <source>
        <dbReference type="EMBL" id="PIA27159.1"/>
    </source>
</evidence>
<reference evidence="1 2" key="1">
    <citation type="submission" date="2017-09" db="EMBL/GenBank/DDBJ databases">
        <title>WGS assembly of Aquilegia coerulea Goldsmith.</title>
        <authorList>
            <person name="Hodges S."/>
            <person name="Kramer E."/>
            <person name="Nordborg M."/>
            <person name="Tomkins J."/>
            <person name="Borevitz J."/>
            <person name="Derieg N."/>
            <person name="Yan J."/>
            <person name="Mihaltcheva S."/>
            <person name="Hayes R.D."/>
            <person name="Rokhsar D."/>
        </authorList>
    </citation>
    <scope>NUCLEOTIDE SEQUENCE [LARGE SCALE GENOMIC DNA]</scope>
    <source>
        <strain evidence="2">cv. Goldsmith</strain>
    </source>
</reference>
<dbReference type="AlphaFoldDB" id="A0A2G5C799"/>
<name>A0A2G5C799_AQUCA</name>
<dbReference type="InParanoid" id="A0A2G5C799"/>
<dbReference type="Proteomes" id="UP000230069">
    <property type="component" value="Unassembled WGS sequence"/>
</dbReference>
<dbReference type="EMBL" id="KZ305100">
    <property type="protein sequence ID" value="PIA27159.1"/>
    <property type="molecule type" value="Genomic_DNA"/>
</dbReference>
<keyword evidence="2" id="KW-1185">Reference proteome</keyword>
<gene>
    <name evidence="1" type="ORF">AQUCO_08300095v1</name>
</gene>
<proteinExistence type="predicted"/>
<protein>
    <submittedName>
        <fullName evidence="1">Uncharacterized protein</fullName>
    </submittedName>
</protein>
<sequence length="97" mass="11152">MDQEVNYPLDELWGSLDLGLPDIDESLSIKAPSPVIPLIMDDYDSIMMMDTYPKISSTNLDDGLNWDSLQLPYIPHEEDHHQPSKQVFAEEVEDLYK</sequence>
<organism evidence="1 2">
    <name type="scientific">Aquilegia coerulea</name>
    <name type="common">Rocky mountain columbine</name>
    <dbReference type="NCBI Taxonomy" id="218851"/>
    <lineage>
        <taxon>Eukaryota</taxon>
        <taxon>Viridiplantae</taxon>
        <taxon>Streptophyta</taxon>
        <taxon>Embryophyta</taxon>
        <taxon>Tracheophyta</taxon>
        <taxon>Spermatophyta</taxon>
        <taxon>Magnoliopsida</taxon>
        <taxon>Ranunculales</taxon>
        <taxon>Ranunculaceae</taxon>
        <taxon>Thalictroideae</taxon>
        <taxon>Aquilegia</taxon>
    </lineage>
</organism>